<dbReference type="CDD" id="cd00713">
    <property type="entry name" value="GltS"/>
    <property type="match status" value="1"/>
</dbReference>
<dbReference type="CDD" id="cd00982">
    <property type="entry name" value="gltB_C"/>
    <property type="match status" value="1"/>
</dbReference>
<dbReference type="Pfam" id="PF04898">
    <property type="entry name" value="Glu_syn_central"/>
    <property type="match status" value="1"/>
</dbReference>
<dbReference type="Pfam" id="PF00310">
    <property type="entry name" value="GATase_2"/>
    <property type="match status" value="1"/>
</dbReference>
<evidence type="ECO:0000256" key="9">
    <source>
        <dbReference type="ARBA" id="ARBA00022723"/>
    </source>
</evidence>
<name>A0A1Z4LV65_9CYAN</name>
<reference evidence="20 21" key="1">
    <citation type="submission" date="2017-06" db="EMBL/GenBank/DDBJ databases">
        <title>Genome sequencing of cyanobaciteial culture collection at National Institute for Environmental Studies (NIES).</title>
        <authorList>
            <person name="Hirose Y."/>
            <person name="Shimura Y."/>
            <person name="Fujisawa T."/>
            <person name="Nakamura Y."/>
            <person name="Kawachi M."/>
        </authorList>
    </citation>
    <scope>NUCLEOTIDE SEQUENCE [LARGE SCALE GENOMIC DNA]</scope>
    <source>
        <strain evidence="20 21">NIES-267</strain>
    </source>
</reference>
<dbReference type="PROSITE" id="PS51278">
    <property type="entry name" value="GATASE_TYPE_2"/>
    <property type="match status" value="1"/>
</dbReference>
<evidence type="ECO:0000256" key="12">
    <source>
        <dbReference type="ARBA" id="ARBA00023004"/>
    </source>
</evidence>
<protein>
    <recommendedName>
        <fullName evidence="17">glutamate synthase (ferredoxin)</fullName>
        <ecNumber evidence="17">1.4.7.1</ecNumber>
    </recommendedName>
</protein>
<evidence type="ECO:0000256" key="18">
    <source>
        <dbReference type="SAM" id="MobiDB-lite"/>
    </source>
</evidence>
<dbReference type="InterPro" id="IPR036485">
    <property type="entry name" value="Glu_synth_asu_C_sf"/>
</dbReference>
<evidence type="ECO:0000256" key="8">
    <source>
        <dbReference type="ARBA" id="ARBA00022643"/>
    </source>
</evidence>
<dbReference type="GO" id="GO:0051538">
    <property type="term" value="F:3 iron, 4 sulfur cluster binding"/>
    <property type="evidence" value="ECO:0007669"/>
    <property type="project" value="UniProtKB-KW"/>
</dbReference>
<dbReference type="FunFam" id="3.20.20.70:FF:000084">
    <property type="entry name" value="Ferredoxin-dependent glutamate synthase, chloroplastic"/>
    <property type="match status" value="1"/>
</dbReference>
<keyword evidence="14" id="KW-0314">Glutamate biosynthesis</keyword>
<evidence type="ECO:0000259" key="19">
    <source>
        <dbReference type="PROSITE" id="PS51278"/>
    </source>
</evidence>
<evidence type="ECO:0000256" key="3">
    <source>
        <dbReference type="ARBA" id="ARBA00004802"/>
    </source>
</evidence>
<evidence type="ECO:0000256" key="4">
    <source>
        <dbReference type="ARBA" id="ARBA00004909"/>
    </source>
</evidence>
<evidence type="ECO:0000256" key="5">
    <source>
        <dbReference type="ARBA" id="ARBA00009716"/>
    </source>
</evidence>
<dbReference type="Pfam" id="PF01493">
    <property type="entry name" value="GXGXG"/>
    <property type="match status" value="1"/>
</dbReference>
<gene>
    <name evidence="20" type="ORF">NIES267_46460</name>
</gene>
<dbReference type="PANTHER" id="PTHR11938">
    <property type="entry name" value="FAD NADPH DEHYDROGENASE/OXIDOREDUCTASE"/>
    <property type="match status" value="1"/>
</dbReference>
<keyword evidence="12" id="KW-0408">Iron</keyword>
<comment type="similarity">
    <text evidence="5">Belongs to the glutamate synthase family.</text>
</comment>
<dbReference type="FunFam" id="3.60.20.10:FF:000001">
    <property type="entry name" value="Glutamate synthase, large subunit"/>
    <property type="match status" value="1"/>
</dbReference>
<comment type="pathway">
    <text evidence="4">Nitrogen metabolism.</text>
</comment>
<evidence type="ECO:0000256" key="13">
    <source>
        <dbReference type="ARBA" id="ARBA00023014"/>
    </source>
</evidence>
<dbReference type="SUPFAM" id="SSF56235">
    <property type="entry name" value="N-terminal nucleophile aminohydrolases (Ntn hydrolases)"/>
    <property type="match status" value="1"/>
</dbReference>
<evidence type="ECO:0000256" key="6">
    <source>
        <dbReference type="ARBA" id="ARBA00022605"/>
    </source>
</evidence>
<evidence type="ECO:0000256" key="16">
    <source>
        <dbReference type="ARBA" id="ARBA00037928"/>
    </source>
</evidence>
<keyword evidence="7" id="KW-0285">Flavoprotein</keyword>
<dbReference type="OrthoDB" id="9758182at2"/>
<keyword evidence="15" id="KW-0003">3Fe-4S</keyword>
<evidence type="ECO:0000256" key="17">
    <source>
        <dbReference type="ARBA" id="ARBA00039085"/>
    </source>
</evidence>
<dbReference type="Proteomes" id="UP000218418">
    <property type="component" value="Chromosome"/>
</dbReference>
<keyword evidence="11" id="KW-0560">Oxidoreductase</keyword>
<dbReference type="FunFam" id="2.160.20.60:FF:000003">
    <property type="entry name" value="Ferredoxin-dependent glutamate synthase, chloroplastic"/>
    <property type="match status" value="1"/>
</dbReference>
<dbReference type="InterPro" id="IPR029055">
    <property type="entry name" value="Ntn_hydrolases_N"/>
</dbReference>
<dbReference type="CDD" id="cd02808">
    <property type="entry name" value="GltS_FMN"/>
    <property type="match status" value="1"/>
</dbReference>
<dbReference type="SUPFAM" id="SSF51395">
    <property type="entry name" value="FMN-linked oxidoreductases"/>
    <property type="match status" value="1"/>
</dbReference>
<dbReference type="Gene3D" id="3.20.20.70">
    <property type="entry name" value="Aldolase class I"/>
    <property type="match status" value="2"/>
</dbReference>
<organism evidence="20 21">
    <name type="scientific">Calothrix parasitica NIES-267</name>
    <dbReference type="NCBI Taxonomy" id="1973488"/>
    <lineage>
        <taxon>Bacteria</taxon>
        <taxon>Bacillati</taxon>
        <taxon>Cyanobacteriota</taxon>
        <taxon>Cyanophyceae</taxon>
        <taxon>Nostocales</taxon>
        <taxon>Calotrichaceae</taxon>
        <taxon>Calothrix</taxon>
    </lineage>
</organism>
<comment type="pathway">
    <text evidence="3">Energy metabolism; nitrogen metabolism.</text>
</comment>
<keyword evidence="8" id="KW-0288">FMN</keyword>
<keyword evidence="6" id="KW-0028">Amino-acid biosynthesis</keyword>
<evidence type="ECO:0000256" key="15">
    <source>
        <dbReference type="ARBA" id="ARBA00023291"/>
    </source>
</evidence>
<evidence type="ECO:0000256" key="14">
    <source>
        <dbReference type="ARBA" id="ARBA00023164"/>
    </source>
</evidence>
<dbReference type="GO" id="GO:0019676">
    <property type="term" value="P:ammonia assimilation cycle"/>
    <property type="evidence" value="ECO:0007669"/>
    <property type="project" value="TreeGrafter"/>
</dbReference>
<feature type="domain" description="Glutamine amidotransferase type-2" evidence="19">
    <location>
        <begin position="31"/>
        <end position="430"/>
    </location>
</feature>
<evidence type="ECO:0000256" key="10">
    <source>
        <dbReference type="ARBA" id="ARBA00022962"/>
    </source>
</evidence>
<keyword evidence="10" id="KW-0315">Glutamine amidotransferase</keyword>
<proteinExistence type="inferred from homology"/>
<dbReference type="Gene3D" id="3.60.20.10">
    <property type="entry name" value="Glutamine Phosphoribosylpyrophosphate, subunit 1, domain 1"/>
    <property type="match status" value="1"/>
</dbReference>
<dbReference type="EC" id="1.4.7.1" evidence="17"/>
<dbReference type="GO" id="GO:0006537">
    <property type="term" value="P:glutamate biosynthetic process"/>
    <property type="evidence" value="ECO:0007669"/>
    <property type="project" value="UniProtKB-KW"/>
</dbReference>
<dbReference type="Gene3D" id="2.160.20.60">
    <property type="entry name" value="Glutamate synthase, alpha subunit, C-terminal domain"/>
    <property type="match status" value="1"/>
</dbReference>
<dbReference type="InterPro" id="IPR002932">
    <property type="entry name" value="Glu_synthdom"/>
</dbReference>
<feature type="compositionally biased region" description="Low complexity" evidence="18">
    <location>
        <begin position="482"/>
        <end position="491"/>
    </location>
</feature>
<keyword evidence="21" id="KW-1185">Reference proteome</keyword>
<keyword evidence="13" id="KW-0411">Iron-sulfur</keyword>
<comment type="cofactor">
    <cofactor evidence="2">
        <name>[3Fe-4S] cluster</name>
        <dbReference type="ChEBI" id="CHEBI:21137"/>
    </cofactor>
</comment>
<evidence type="ECO:0000256" key="1">
    <source>
        <dbReference type="ARBA" id="ARBA00001917"/>
    </source>
</evidence>
<comment type="cofactor">
    <cofactor evidence="1">
        <name>FMN</name>
        <dbReference type="ChEBI" id="CHEBI:58210"/>
    </cofactor>
</comment>
<keyword evidence="9" id="KW-0479">Metal-binding</keyword>
<evidence type="ECO:0000256" key="2">
    <source>
        <dbReference type="ARBA" id="ARBA00001927"/>
    </source>
</evidence>
<accession>A0A1Z4LV65</accession>
<evidence type="ECO:0000313" key="20">
    <source>
        <dbReference type="EMBL" id="BAY85147.1"/>
    </source>
</evidence>
<dbReference type="NCBIfam" id="NF008730">
    <property type="entry name" value="PRK11750.1"/>
    <property type="match status" value="1"/>
</dbReference>
<dbReference type="Pfam" id="PF01645">
    <property type="entry name" value="Glu_synthase"/>
    <property type="match status" value="1"/>
</dbReference>
<dbReference type="GO" id="GO:0046872">
    <property type="term" value="F:metal ion binding"/>
    <property type="evidence" value="ECO:0007669"/>
    <property type="project" value="UniProtKB-KW"/>
</dbReference>
<evidence type="ECO:0000256" key="11">
    <source>
        <dbReference type="ARBA" id="ARBA00023002"/>
    </source>
</evidence>
<dbReference type="InterPro" id="IPR002489">
    <property type="entry name" value="Glu_synth_asu_C"/>
</dbReference>
<dbReference type="InterPro" id="IPR017932">
    <property type="entry name" value="GATase_2_dom"/>
</dbReference>
<dbReference type="PANTHER" id="PTHR11938:SF133">
    <property type="entry name" value="GLUTAMATE SYNTHASE (NADH)"/>
    <property type="match status" value="1"/>
</dbReference>
<evidence type="ECO:0000313" key="21">
    <source>
        <dbReference type="Proteomes" id="UP000218418"/>
    </source>
</evidence>
<dbReference type="EMBL" id="AP018227">
    <property type="protein sequence ID" value="BAY85147.1"/>
    <property type="molecule type" value="Genomic_DNA"/>
</dbReference>
<feature type="region of interest" description="Disordered" evidence="18">
    <location>
        <begin position="465"/>
        <end position="491"/>
    </location>
</feature>
<dbReference type="GO" id="GO:0016041">
    <property type="term" value="F:glutamate synthase (ferredoxin) activity"/>
    <property type="evidence" value="ECO:0007669"/>
    <property type="project" value="UniProtKB-EC"/>
</dbReference>
<evidence type="ECO:0000256" key="7">
    <source>
        <dbReference type="ARBA" id="ARBA00022630"/>
    </source>
</evidence>
<comment type="pathway">
    <text evidence="16">Amino-acid biosynthesis; L-glutamate biosynthesis via GLT pathway; L-glutamate from 2-oxoglutarate and L-glutamine (ferredoxin route): step 1/1.</text>
</comment>
<dbReference type="InterPro" id="IPR050711">
    <property type="entry name" value="ET-N_metabolism_enzyme"/>
</dbReference>
<dbReference type="InterPro" id="IPR013785">
    <property type="entry name" value="Aldolase_TIM"/>
</dbReference>
<sequence>MNNEQMNQDKNIAFSDTFLGQKWLVEERDACGVGFIAHRQQRESHEILAKGLVALTCLEHRGGCSADKDSGDGAGILSAIPWELLQQDWKERGWETATDKNIAVGMLFLPRDEQSAGTAREIIEQIAVSENLQVLGWRVVPVDESVLGVQAKENKPQIEQIFLQSDDVSGSELERKLYITRRRIVKAIRSQHSDWMDEFYVCSLSSRTIVYKGMVRSAVLGDFYLDLTNPAYKSNFVVYHRRFSTNTMPKWPLAQPMRLLGHNGEINTLLGNINWMKARQASLSHPVWKERLEELKPFVRIGNSDSATLDNVFELQVRSGRSPLEALMIMVPEAYKNQPALNDYPEIVDFYEYYSGLQEAWDGPALLVFSDGKTVGATLDRNGLRPARYCITNDDYIVVASEAGVVDFPEENIIEKGRLGPGQMIAVDLESQEILKNWEIKQRVAKSHPYGEWLQKHRKSVNVQHSSVNNGNGANGNGTNGNGHSAASNGHSTAKAVKSIDRKALLRNQMAFGYTTEDVEMVIQPMAIDAKEPTFCMGDDIPLAVLSGKPHLLYDYFKQRFAQVTNPPIDPLREKLVMSLKVELGSRGNLLDPKPEYAHRFKLESPVLTEAHLQEIKKSDFNTVELSTVFPIANGSEGLKAAVESLQKQAVEAVQNGAKILVLSDKISGSSQEWENYGAINAENTYIPPLLAVGAVHHHLIEKGLRMNTSLVVNTAQCWSTHHFACLIGFGAAAVCPYMALDTLRNWWSDPKTQQFMQRGKIAAVSLEQSLANYAKAVENGLLKILSKMGISLLTSYQGAQIFEAIGIGRDLLDLGFYGTTSRIGGISLHELQSEVLSIHCKAFPELTVKKLENLGFVQYRRGGEYHMNSPEMAKALHQAVDGKKYDHYEVYQQHLKGRPITALRDLLEFQSDRESISIEEVESVSEIVKRFCTGGMSLGALSREAHETLAIAMNRFGGKSNSGEGGEDPVRFNALNNVDEAGHSATLPHLNGLRNGDTASSAIKQVASGRFGVTPQYLMNAKQIEIKMAQGAKPGEGGQLPGRKVSEYIASLRRSKPGVTLISPPPHHDIYSIEDLAQLIFDLHQINPQAKVSVKLVSEIGIGTIAAGVAKANADIIQISGHDGGTGASPLSSIKHAGSPWELGLSEVHQVLMENSLRDRVILRVDGGLKSGWDVLMGAMMGAEEFGFGSIAMIAEGCIMARICHTNNCPVGVASQKEELRKRFPGTPEKVVNFFYFIAEEVRSLLAKFGYRSLSEVIGRADLMKMREGVELTKTKALNLDCLLKLPDSKENRSWLQHEAVHSNGDVLDDKLLSDAEIQNAVNQHGSINKTVNAVNTDRTIGSRIAGVIASKYGDSGFQGQINLNFAGSVGQSFGAFLLNGMKMTLLGEANDYVGKGMNGGEIIIKPSEKSTYDPSQNVIIGNTCLYGATGGMLFATGKAGERFGVRNSKGTAVIEGAGDHCCEYMTGGVIVVLGKVGRNVGAGMTGGLGYFLDEQGNFPELVNREIVSYQKVVSEAGKKQLKDLITAHFERTESAKAKMILDNWQEFLTKFWQLVPPSEADSPQAYSGEKQLTKVS</sequence>
<dbReference type="InterPro" id="IPR006982">
    <property type="entry name" value="Glu_synth_centr_N"/>
</dbReference>
<dbReference type="SUPFAM" id="SSF69336">
    <property type="entry name" value="Alpha subunit of glutamate synthase, C-terminal domain"/>
    <property type="match status" value="1"/>
</dbReference>